<evidence type="ECO:0000256" key="2">
    <source>
        <dbReference type="SAM" id="MobiDB-lite"/>
    </source>
</evidence>
<dbReference type="AlphaFoldDB" id="A0A7S2GBU3"/>
<feature type="compositionally biased region" description="Pro residues" evidence="2">
    <location>
        <begin position="71"/>
        <end position="95"/>
    </location>
</feature>
<evidence type="ECO:0000256" key="1">
    <source>
        <dbReference type="SAM" id="Coils"/>
    </source>
</evidence>
<feature type="region of interest" description="Disordered" evidence="2">
    <location>
        <begin position="53"/>
        <end position="101"/>
    </location>
</feature>
<protein>
    <submittedName>
        <fullName evidence="3">Uncharacterized protein</fullName>
    </submittedName>
</protein>
<proteinExistence type="predicted"/>
<keyword evidence="1" id="KW-0175">Coiled coil</keyword>
<feature type="coiled-coil region" evidence="1">
    <location>
        <begin position="324"/>
        <end position="358"/>
    </location>
</feature>
<organism evidence="3">
    <name type="scientific">Haptolina brevifila</name>
    <dbReference type="NCBI Taxonomy" id="156173"/>
    <lineage>
        <taxon>Eukaryota</taxon>
        <taxon>Haptista</taxon>
        <taxon>Haptophyta</taxon>
        <taxon>Prymnesiophyceae</taxon>
        <taxon>Prymnesiales</taxon>
        <taxon>Prymnesiaceae</taxon>
        <taxon>Haptolina</taxon>
    </lineage>
</organism>
<evidence type="ECO:0000313" key="3">
    <source>
        <dbReference type="EMBL" id="CAD9442320.1"/>
    </source>
</evidence>
<name>A0A7S2GBU3_9EUKA</name>
<accession>A0A7S2GBU3</accession>
<gene>
    <name evidence="3" type="ORF">CBRE1094_LOCUS13375</name>
</gene>
<dbReference type="EMBL" id="HBGU01024619">
    <property type="protein sequence ID" value="CAD9442320.1"/>
    <property type="molecule type" value="Transcribed_RNA"/>
</dbReference>
<sequence>MLDTTPPTAETPPTARRGIAKLQSAGGSINEMLGAAGDGMRQKSAEAVALATFEEAPRNASRRKAAAEAGAPPPPSPPPPDEPPQPSSPPLPNEPSPRSVETPIQMSQFSRADFTRIIQMEANYEKGNAVRAELEQTRLRMAEQKEMFRQRGRMLREQRLHSAEKIASKREMCKQDAAQMASDIQHQREAMRARREEMRLRWQMHGRNLGDQQARLQRKLRSDTEQLQAERKASASLLKTELKALNDQVDDQIYRENCARVARVKEEENHYPLLAKQIYANGRWDRADRCREESMQARERRRQNEEAYLAKAHEIKSDFRTIRDETARKRAAELKEQAERLRREEKEQEEAVAATRKATLDHKRDIHENVELDKLVPEVEVEQVRHYARTFPDSPTADVEGGESAVEAMGASFARFFGFRKRGAPQKASSVVSL</sequence>
<reference evidence="3" key="1">
    <citation type="submission" date="2021-01" db="EMBL/GenBank/DDBJ databases">
        <authorList>
            <person name="Corre E."/>
            <person name="Pelletier E."/>
            <person name="Niang G."/>
            <person name="Scheremetjew M."/>
            <person name="Finn R."/>
            <person name="Kale V."/>
            <person name="Holt S."/>
            <person name="Cochrane G."/>
            <person name="Meng A."/>
            <person name="Brown T."/>
            <person name="Cohen L."/>
        </authorList>
    </citation>
    <scope>NUCLEOTIDE SEQUENCE</scope>
    <source>
        <strain evidence="3">UTEX LB 985</strain>
    </source>
</reference>